<dbReference type="EMBL" id="CAJNRG010008822">
    <property type="protein sequence ID" value="CAF2107479.1"/>
    <property type="molecule type" value="Genomic_DNA"/>
</dbReference>
<dbReference type="InterPro" id="IPR008849">
    <property type="entry name" value="Synaphin"/>
</dbReference>
<evidence type="ECO:0000313" key="9">
    <source>
        <dbReference type="EMBL" id="CAF2107479.1"/>
    </source>
</evidence>
<name>A0A816ADK9_9BILA</name>
<comment type="caution">
    <text evidence="7">The sequence shown here is derived from an EMBL/GenBank/DDBJ whole genome shotgun (WGS) entry which is preliminary data.</text>
</comment>
<dbReference type="AlphaFoldDB" id="A0A816ADK9"/>
<feature type="compositionally biased region" description="Basic and acidic residues" evidence="6">
    <location>
        <begin position="49"/>
        <end position="75"/>
    </location>
</feature>
<dbReference type="PANTHER" id="PTHR16705">
    <property type="entry name" value="COMPLEXIN"/>
    <property type="match status" value="1"/>
</dbReference>
<comment type="similarity">
    <text evidence="1">Belongs to the complexin/synaphin family.</text>
</comment>
<dbReference type="EMBL" id="CAJNRE010018824">
    <property type="protein sequence ID" value="CAF2180469.1"/>
    <property type="molecule type" value="Genomic_DNA"/>
</dbReference>
<dbReference type="GO" id="GO:0031201">
    <property type="term" value="C:SNARE complex"/>
    <property type="evidence" value="ECO:0007669"/>
    <property type="project" value="TreeGrafter"/>
</dbReference>
<keyword evidence="3" id="KW-0268">Exocytosis</keyword>
<dbReference type="EMBL" id="CAJOBF010001072">
    <property type="protein sequence ID" value="CAF3909276.1"/>
    <property type="molecule type" value="Genomic_DNA"/>
</dbReference>
<feature type="region of interest" description="Disordered" evidence="6">
    <location>
        <begin position="46"/>
        <end position="75"/>
    </location>
</feature>
<evidence type="ECO:0000313" key="13">
    <source>
        <dbReference type="Proteomes" id="UP000663855"/>
    </source>
</evidence>
<dbReference type="EMBL" id="CAJNOW010012500">
    <property type="protein sequence ID" value="CAF1610779.1"/>
    <property type="molecule type" value="Genomic_DNA"/>
</dbReference>
<dbReference type="Proteomes" id="UP000663842">
    <property type="component" value="Unassembled WGS sequence"/>
</dbReference>
<accession>A0A816ADK9</accession>
<keyword evidence="2" id="KW-0813">Transport</keyword>
<evidence type="ECO:0000313" key="11">
    <source>
        <dbReference type="EMBL" id="CAF3909276.1"/>
    </source>
</evidence>
<evidence type="ECO:0000313" key="7">
    <source>
        <dbReference type="EMBL" id="CAF1595440.1"/>
    </source>
</evidence>
<dbReference type="PANTHER" id="PTHR16705:SF4">
    <property type="entry name" value="COMPLEXIN"/>
    <property type="match status" value="1"/>
</dbReference>
<evidence type="ECO:0000313" key="10">
    <source>
        <dbReference type="EMBL" id="CAF2180469.1"/>
    </source>
</evidence>
<evidence type="ECO:0000313" key="8">
    <source>
        <dbReference type="EMBL" id="CAF1610779.1"/>
    </source>
</evidence>
<dbReference type="GO" id="GO:0019905">
    <property type="term" value="F:syntaxin binding"/>
    <property type="evidence" value="ECO:0007669"/>
    <property type="project" value="InterPro"/>
</dbReference>
<evidence type="ECO:0000313" key="12">
    <source>
        <dbReference type="EMBL" id="CAF4334378.1"/>
    </source>
</evidence>
<evidence type="ECO:0000256" key="5">
    <source>
        <dbReference type="ARBA" id="ARBA00037297"/>
    </source>
</evidence>
<proteinExistence type="inferred from homology"/>
<dbReference type="Proteomes" id="UP000681967">
    <property type="component" value="Unassembled WGS sequence"/>
</dbReference>
<dbReference type="Proteomes" id="UP000663824">
    <property type="component" value="Unassembled WGS sequence"/>
</dbReference>
<dbReference type="Pfam" id="PF05835">
    <property type="entry name" value="Synaphin"/>
    <property type="match status" value="1"/>
</dbReference>
<dbReference type="Proteomes" id="UP000663834">
    <property type="component" value="Unassembled WGS sequence"/>
</dbReference>
<gene>
    <name evidence="12" type="ORF">BYL167_LOCUS28835</name>
    <name evidence="7" type="ORF">CJN711_LOCUS34522</name>
    <name evidence="8" type="ORF">KQP761_LOCUS23348</name>
    <name evidence="10" type="ORF">MBJ925_LOCUS34328</name>
    <name evidence="11" type="ORF">UXM345_LOCUS10980</name>
    <name evidence="9" type="ORF">XDN619_LOCUS20062</name>
</gene>
<dbReference type="OrthoDB" id="10049021at2759"/>
<dbReference type="GO" id="GO:0006887">
    <property type="term" value="P:exocytosis"/>
    <property type="evidence" value="ECO:0007669"/>
    <property type="project" value="UniProtKB-KW"/>
</dbReference>
<evidence type="ECO:0000256" key="4">
    <source>
        <dbReference type="ARBA" id="ARBA00022775"/>
    </source>
</evidence>
<dbReference type="GO" id="GO:0006836">
    <property type="term" value="P:neurotransmitter transport"/>
    <property type="evidence" value="ECO:0007669"/>
    <property type="project" value="UniProtKB-KW"/>
</dbReference>
<organism evidence="7 13">
    <name type="scientific">Rotaria magnacalcarata</name>
    <dbReference type="NCBI Taxonomy" id="392030"/>
    <lineage>
        <taxon>Eukaryota</taxon>
        <taxon>Metazoa</taxon>
        <taxon>Spiralia</taxon>
        <taxon>Gnathifera</taxon>
        <taxon>Rotifera</taxon>
        <taxon>Eurotatoria</taxon>
        <taxon>Bdelloidea</taxon>
        <taxon>Philodinida</taxon>
        <taxon>Philodinidae</taxon>
        <taxon>Rotaria</taxon>
    </lineage>
</organism>
<keyword evidence="4" id="KW-0532">Neurotransmitter transport</keyword>
<reference evidence="7" key="1">
    <citation type="submission" date="2021-02" db="EMBL/GenBank/DDBJ databases">
        <authorList>
            <person name="Nowell W R."/>
        </authorList>
    </citation>
    <scope>NUCLEOTIDE SEQUENCE</scope>
</reference>
<evidence type="ECO:0000256" key="1">
    <source>
        <dbReference type="ARBA" id="ARBA00005396"/>
    </source>
</evidence>
<evidence type="ECO:0000256" key="2">
    <source>
        <dbReference type="ARBA" id="ARBA00022448"/>
    </source>
</evidence>
<dbReference type="Proteomes" id="UP000663855">
    <property type="component" value="Unassembled WGS sequence"/>
</dbReference>
<dbReference type="Proteomes" id="UP000663887">
    <property type="component" value="Unassembled WGS sequence"/>
</dbReference>
<evidence type="ECO:0000256" key="6">
    <source>
        <dbReference type="SAM" id="MobiDB-lite"/>
    </source>
</evidence>
<protein>
    <submittedName>
        <fullName evidence="7">Uncharacterized protein</fullName>
    </submittedName>
</protein>
<evidence type="ECO:0000256" key="3">
    <source>
        <dbReference type="ARBA" id="ARBA00022483"/>
    </source>
</evidence>
<dbReference type="EMBL" id="CAJOBH010042120">
    <property type="protein sequence ID" value="CAF4334378.1"/>
    <property type="molecule type" value="Genomic_DNA"/>
</dbReference>
<dbReference type="SUPFAM" id="SSF58038">
    <property type="entry name" value="SNARE fusion complex"/>
    <property type="match status" value="1"/>
</dbReference>
<dbReference type="EMBL" id="CAJNOV010016755">
    <property type="protein sequence ID" value="CAF1595440.1"/>
    <property type="molecule type" value="Genomic_DNA"/>
</dbReference>
<dbReference type="Gene3D" id="1.20.5.580">
    <property type="entry name" value="Single Helix bin"/>
    <property type="match status" value="1"/>
</dbReference>
<comment type="function">
    <text evidence="5">Positively regulates a late step in synaptic vesicle exocytosis.</text>
</comment>
<sequence>MSSYVVKTTIGNEVDKFIKELTGGESVDEETEDTGISAEDVLAHQKKQKAVEKERKLRQAKVQKEREEARQKIRDKYNIKKTDDLSTPAHSKTTKITTLNENQASEVHQTSSVENQDTTHQQIDEYSRSRTEQISREVAAANSRIVADTQKEYKLKMQQFVEEFDVSKASNLVTLGKDLNLRQEMILDAAKIRIDDLNEKANRLK</sequence>